<protein>
    <submittedName>
        <fullName evidence="5">Sigma-B regulation protein RsbU (Phosphoserine phosphatase)</fullName>
    </submittedName>
</protein>
<keyword evidence="1" id="KW-0378">Hydrolase</keyword>
<dbReference type="AlphaFoldDB" id="A0A1M6YHZ5"/>
<keyword evidence="2" id="KW-1133">Transmembrane helix</keyword>
<evidence type="ECO:0000313" key="5">
    <source>
        <dbReference type="EMBL" id="SHL17705.1"/>
    </source>
</evidence>
<dbReference type="GO" id="GO:0007165">
    <property type="term" value="P:signal transduction"/>
    <property type="evidence" value="ECO:0007669"/>
    <property type="project" value="InterPro"/>
</dbReference>
<dbReference type="SMART" id="SM00304">
    <property type="entry name" value="HAMP"/>
    <property type="match status" value="1"/>
</dbReference>
<dbReference type="STRING" id="1121393.SAMN02745216_04760"/>
<dbReference type="PANTHER" id="PTHR43156">
    <property type="entry name" value="STAGE II SPORULATION PROTEIN E-RELATED"/>
    <property type="match status" value="1"/>
</dbReference>
<dbReference type="SUPFAM" id="SSF158472">
    <property type="entry name" value="HAMP domain-like"/>
    <property type="match status" value="1"/>
</dbReference>
<dbReference type="GO" id="GO:0016020">
    <property type="term" value="C:membrane"/>
    <property type="evidence" value="ECO:0007669"/>
    <property type="project" value="InterPro"/>
</dbReference>
<dbReference type="Gene3D" id="6.10.340.10">
    <property type="match status" value="1"/>
</dbReference>
<dbReference type="InterPro" id="IPR036457">
    <property type="entry name" value="PPM-type-like_dom_sf"/>
</dbReference>
<dbReference type="PROSITE" id="PS51746">
    <property type="entry name" value="PPM_2"/>
    <property type="match status" value="1"/>
</dbReference>
<keyword evidence="2" id="KW-0472">Membrane</keyword>
<dbReference type="SUPFAM" id="SSF81606">
    <property type="entry name" value="PP2C-like"/>
    <property type="match status" value="1"/>
</dbReference>
<feature type="transmembrane region" description="Helical" evidence="2">
    <location>
        <begin position="330"/>
        <end position="350"/>
    </location>
</feature>
<dbReference type="PROSITE" id="PS50885">
    <property type="entry name" value="HAMP"/>
    <property type="match status" value="1"/>
</dbReference>
<dbReference type="GO" id="GO:0016791">
    <property type="term" value="F:phosphatase activity"/>
    <property type="evidence" value="ECO:0007669"/>
    <property type="project" value="TreeGrafter"/>
</dbReference>
<evidence type="ECO:0000313" key="6">
    <source>
        <dbReference type="Proteomes" id="UP000183994"/>
    </source>
</evidence>
<dbReference type="RefSeq" id="WP_170868456.1">
    <property type="nucleotide sequence ID" value="NZ_FQZU01000049.1"/>
</dbReference>
<dbReference type="InterPro" id="IPR001932">
    <property type="entry name" value="PPM-type_phosphatase-like_dom"/>
</dbReference>
<keyword evidence="2" id="KW-0812">Transmembrane</keyword>
<evidence type="ECO:0000256" key="1">
    <source>
        <dbReference type="ARBA" id="ARBA00022801"/>
    </source>
</evidence>
<feature type="domain" description="HAMP" evidence="3">
    <location>
        <begin position="353"/>
        <end position="405"/>
    </location>
</feature>
<accession>A0A1M6YHZ5</accession>
<gene>
    <name evidence="5" type="ORF">SAMN02745216_04760</name>
</gene>
<feature type="domain" description="PPM-type phosphatase" evidence="4">
    <location>
        <begin position="432"/>
        <end position="647"/>
    </location>
</feature>
<dbReference type="PANTHER" id="PTHR43156:SF2">
    <property type="entry name" value="STAGE II SPORULATION PROTEIN E"/>
    <property type="match status" value="1"/>
</dbReference>
<dbReference type="SMART" id="SM00331">
    <property type="entry name" value="PP2C_SIG"/>
    <property type="match status" value="1"/>
</dbReference>
<dbReference type="Pfam" id="PF00672">
    <property type="entry name" value="HAMP"/>
    <property type="match status" value="1"/>
</dbReference>
<dbReference type="InterPro" id="IPR052016">
    <property type="entry name" value="Bact_Sigma-Reg"/>
</dbReference>
<evidence type="ECO:0000259" key="3">
    <source>
        <dbReference type="PROSITE" id="PS50885"/>
    </source>
</evidence>
<dbReference type="Proteomes" id="UP000183994">
    <property type="component" value="Unassembled WGS sequence"/>
</dbReference>
<name>A0A1M6YHZ5_9BACT</name>
<proteinExistence type="predicted"/>
<evidence type="ECO:0000259" key="4">
    <source>
        <dbReference type="PROSITE" id="PS51746"/>
    </source>
</evidence>
<keyword evidence="6" id="KW-1185">Reference proteome</keyword>
<dbReference type="EMBL" id="FQZU01000049">
    <property type="protein sequence ID" value="SHL17705.1"/>
    <property type="molecule type" value="Genomic_DNA"/>
</dbReference>
<organism evidence="5 6">
    <name type="scientific">Desulfatibacillum alkenivorans DSM 16219</name>
    <dbReference type="NCBI Taxonomy" id="1121393"/>
    <lineage>
        <taxon>Bacteria</taxon>
        <taxon>Pseudomonadati</taxon>
        <taxon>Thermodesulfobacteriota</taxon>
        <taxon>Desulfobacteria</taxon>
        <taxon>Desulfobacterales</taxon>
        <taxon>Desulfatibacillaceae</taxon>
        <taxon>Desulfatibacillum</taxon>
    </lineage>
</organism>
<dbReference type="InterPro" id="IPR003660">
    <property type="entry name" value="HAMP_dom"/>
</dbReference>
<reference evidence="6" key="1">
    <citation type="submission" date="2016-11" db="EMBL/GenBank/DDBJ databases">
        <authorList>
            <person name="Varghese N."/>
            <person name="Submissions S."/>
        </authorList>
    </citation>
    <scope>NUCLEOTIDE SEQUENCE [LARGE SCALE GENOMIC DNA]</scope>
    <source>
        <strain evidence="6">DSM 16219</strain>
    </source>
</reference>
<dbReference type="Gene3D" id="3.60.40.10">
    <property type="entry name" value="PPM-type phosphatase domain"/>
    <property type="match status" value="1"/>
</dbReference>
<dbReference type="Pfam" id="PF07228">
    <property type="entry name" value="SpoIIE"/>
    <property type="match status" value="1"/>
</dbReference>
<evidence type="ECO:0000256" key="2">
    <source>
        <dbReference type="SAM" id="Phobius"/>
    </source>
</evidence>
<dbReference type="CDD" id="cd06225">
    <property type="entry name" value="HAMP"/>
    <property type="match status" value="1"/>
</dbReference>
<sequence length="663" mass="72710">MRTLKLTIRWKYFTTLLALCLFPLLVITLASHAGITQIVDIISQDTRSAFKELSQRTLLQTAQTQALIFQRTRQAIELGLLELSKEAQLAELEQGGFPANMYQPMAALLANFPHSAKKVVLVSESGQSMSLEAGSVSMESLDAATVGWFQEAMKNRGKNGTVAWAAPDVYSDKNAAQYTALVIFEGAQGFKRIAALEIDALDKLNQGVTPAPWKETTLSFLVEYGTSASEGTPVLRILAQKSPGSDGWSGPRHGRWLASPDGKRMKSVLDSISRGGSGAGELQYLGQEYVWAWAPTQRGPCFVIMAPLSVVEARSQQVEETLHGYTRSTLILSGMAALATLLLVTLAAFVGARRFSRPLLEVIRGVTKVSRGDFSVRVDLKTGDEWDSLIQGFNRMVPMLEETMAWRKRLELAREVQQSLLPKRPPKVNGLDIAARSVSAQQVGGDYFDFLKANEEQRLTVAVGDITGHGVGAALLMTTARALVRRRSRRDGDLAQIVSDINKQLAPDVADSGKFMTLFLAEVDISKMVVRYANAGHDPAMVYDPTNKVFETLEGGGLILGPFESSVYEQYETGISPGHIIILGTDGIWETSNFEGKYYGKKNLQKVVADNAHLPAEQIVDKVLESLNAFRSPKVQEDDVTLVIIKILEQGAEYKQLKLPDMV</sequence>